<proteinExistence type="predicted"/>
<accession>A0A8S5U1A7</accession>
<protein>
    <submittedName>
        <fullName evidence="1">SCO PROTEIN HOMEOSTASIS, CHAPERONE, HOMEOSTASIS.4A</fullName>
    </submittedName>
</protein>
<evidence type="ECO:0000313" key="1">
    <source>
        <dbReference type="EMBL" id="DAF88210.1"/>
    </source>
</evidence>
<organism evidence="1">
    <name type="scientific">Myoviridae sp. ctwSu1</name>
    <dbReference type="NCBI Taxonomy" id="2825207"/>
    <lineage>
        <taxon>Viruses</taxon>
        <taxon>Duplodnaviria</taxon>
        <taxon>Heunggongvirae</taxon>
        <taxon>Uroviricota</taxon>
        <taxon>Caudoviricetes</taxon>
    </lineage>
</organism>
<dbReference type="EMBL" id="BK015981">
    <property type="protein sequence ID" value="DAF88210.1"/>
    <property type="molecule type" value="Genomic_DNA"/>
</dbReference>
<name>A0A8S5U1A7_9CAUD</name>
<sequence>MWCNGCKNFILTNLKGLQQKLNAIFGAVFGGGVILGKFGDKKICRGADLGG</sequence>
<reference evidence="1" key="1">
    <citation type="journal article" date="2021" name="Proc. Natl. Acad. Sci. U.S.A.">
        <title>A Catalog of Tens of Thousands of Viruses from Human Metagenomes Reveals Hidden Associations with Chronic Diseases.</title>
        <authorList>
            <person name="Tisza M.J."/>
            <person name="Buck C.B."/>
        </authorList>
    </citation>
    <scope>NUCLEOTIDE SEQUENCE</scope>
    <source>
        <strain evidence="1">CtwSu1</strain>
    </source>
</reference>